<dbReference type="InterPro" id="IPR029063">
    <property type="entry name" value="SAM-dependent_MTases_sf"/>
</dbReference>
<proteinExistence type="inferred from homology"/>
<dbReference type="GO" id="GO:0008170">
    <property type="term" value="F:N-methyltransferase activity"/>
    <property type="evidence" value="ECO:0007669"/>
    <property type="project" value="InterPro"/>
</dbReference>
<dbReference type="SUPFAM" id="SSF53335">
    <property type="entry name" value="S-adenosyl-L-methionine-dependent methyltransferases"/>
    <property type="match status" value="1"/>
</dbReference>
<dbReference type="InterPro" id="IPR001091">
    <property type="entry name" value="RM_Methyltransferase"/>
</dbReference>
<reference evidence="5" key="1">
    <citation type="journal article" date="2014" name="Front. Microbiol.">
        <title>High frequency of phylogenetically diverse reductive dehalogenase-homologous genes in deep subseafloor sedimentary metagenomes.</title>
        <authorList>
            <person name="Kawai M."/>
            <person name="Futagami T."/>
            <person name="Toyoda A."/>
            <person name="Takaki Y."/>
            <person name="Nishi S."/>
            <person name="Hori S."/>
            <person name="Arai W."/>
            <person name="Tsubouchi T."/>
            <person name="Morono Y."/>
            <person name="Uchiyama I."/>
            <person name="Ito T."/>
            <person name="Fujiyama A."/>
            <person name="Inagaki F."/>
            <person name="Takami H."/>
        </authorList>
    </citation>
    <scope>NUCLEOTIDE SEQUENCE</scope>
    <source>
        <strain evidence="5">Expedition CK06-06</strain>
    </source>
</reference>
<organism evidence="5">
    <name type="scientific">marine sediment metagenome</name>
    <dbReference type="NCBI Taxonomy" id="412755"/>
    <lineage>
        <taxon>unclassified sequences</taxon>
        <taxon>metagenomes</taxon>
        <taxon>ecological metagenomes</taxon>
    </lineage>
</organism>
<feature type="non-terminal residue" evidence="5">
    <location>
        <position position="195"/>
    </location>
</feature>
<comment type="similarity">
    <text evidence="1">Belongs to the N(4)/N(6)-methyltransferase family.</text>
</comment>
<evidence type="ECO:0000313" key="5">
    <source>
        <dbReference type="EMBL" id="GAG20370.1"/>
    </source>
</evidence>
<dbReference type="AlphaFoldDB" id="X0VQ58"/>
<evidence type="ECO:0000256" key="1">
    <source>
        <dbReference type="ARBA" id="ARBA00006594"/>
    </source>
</evidence>
<sequence>MKPYYEHTGITIYHGDCREILPRLDPVDLVLTDPPYGISHPCKYKSRGRGALAQCRDYPNVYGDDKPFDPAPYINQPAILWGANHYANRLPNSGGWAVWDKQRPDSLDQSTCELAWSNIIKGVRRIAYLWNGMIRAGKDELFHPTQKPIEVMRWCLLLKWTKDKQSILDPFMGAGTTLRAAKDLGRKAIGIETEE</sequence>
<gene>
    <name evidence="5" type="ORF">S01H1_60408</name>
</gene>
<name>X0VQ58_9ZZZZ</name>
<keyword evidence="3" id="KW-0808">Transferase</keyword>
<evidence type="ECO:0000256" key="3">
    <source>
        <dbReference type="ARBA" id="ARBA00022679"/>
    </source>
</evidence>
<evidence type="ECO:0000256" key="2">
    <source>
        <dbReference type="ARBA" id="ARBA00022603"/>
    </source>
</evidence>
<dbReference type="GO" id="GO:0032259">
    <property type="term" value="P:methylation"/>
    <property type="evidence" value="ECO:0007669"/>
    <property type="project" value="UniProtKB-KW"/>
</dbReference>
<evidence type="ECO:0000259" key="4">
    <source>
        <dbReference type="Pfam" id="PF01555"/>
    </source>
</evidence>
<feature type="domain" description="DNA methylase N-4/N-6" evidence="4">
    <location>
        <begin position="138"/>
        <end position="195"/>
    </location>
</feature>
<dbReference type="GO" id="GO:0003677">
    <property type="term" value="F:DNA binding"/>
    <property type="evidence" value="ECO:0007669"/>
    <property type="project" value="InterPro"/>
</dbReference>
<dbReference type="Pfam" id="PF01555">
    <property type="entry name" value="N6_N4_Mtase"/>
    <property type="match status" value="1"/>
</dbReference>
<dbReference type="PROSITE" id="PS00092">
    <property type="entry name" value="N6_MTASE"/>
    <property type="match status" value="1"/>
</dbReference>
<keyword evidence="2" id="KW-0489">Methyltransferase</keyword>
<dbReference type="Gene3D" id="3.40.50.150">
    <property type="entry name" value="Vaccinia Virus protein VP39"/>
    <property type="match status" value="2"/>
</dbReference>
<accession>X0VQ58</accession>
<dbReference type="InterPro" id="IPR002941">
    <property type="entry name" value="DNA_methylase_N4/N6"/>
</dbReference>
<protein>
    <recommendedName>
        <fullName evidence="4">DNA methylase N-4/N-6 domain-containing protein</fullName>
    </recommendedName>
</protein>
<dbReference type="PRINTS" id="PR00508">
    <property type="entry name" value="S21N4MTFRASE"/>
</dbReference>
<comment type="caution">
    <text evidence="5">The sequence shown here is derived from an EMBL/GenBank/DDBJ whole genome shotgun (WGS) entry which is preliminary data.</text>
</comment>
<dbReference type="InterPro" id="IPR002052">
    <property type="entry name" value="DNA_methylase_N6_adenine_CS"/>
</dbReference>
<dbReference type="EMBL" id="BARS01039563">
    <property type="protein sequence ID" value="GAG20370.1"/>
    <property type="molecule type" value="Genomic_DNA"/>
</dbReference>